<name>A0A512CFY3_9BACT</name>
<sequence>MMMKTINYFLFIGAVSLAVACGPGANNSESDATDSLEMSDHQMSDNQMGNMAVENEMTEMSATALLSAASGSNVTGTATFTQEADGKVRLELTVENLTAGEHAIHLHENGDCSAADATSAGGHWNPSGDDHGKRGENDYHAGDIDNLTVGEDGKGNLEMVVEGWSIGDGQDSDILNKAIIIHADADDFTSQPSGAAGSRVACGVIQEAG</sequence>
<feature type="domain" description="Superoxide dismutase copper/zinc binding" evidence="4">
    <location>
        <begin position="74"/>
        <end position="205"/>
    </location>
</feature>
<evidence type="ECO:0000313" key="5">
    <source>
        <dbReference type="EMBL" id="GEO23139.1"/>
    </source>
</evidence>
<accession>A0A512CFY3</accession>
<dbReference type="Proteomes" id="UP000321301">
    <property type="component" value="Unassembled WGS sequence"/>
</dbReference>
<dbReference type="InterPro" id="IPR036423">
    <property type="entry name" value="SOD-like_Cu/Zn_dom_sf"/>
</dbReference>
<feature type="region of interest" description="Disordered" evidence="2">
    <location>
        <begin position="115"/>
        <end position="152"/>
    </location>
</feature>
<dbReference type="PANTHER" id="PTHR10003">
    <property type="entry name" value="SUPEROXIDE DISMUTASE CU-ZN -RELATED"/>
    <property type="match status" value="1"/>
</dbReference>
<evidence type="ECO:0000256" key="3">
    <source>
        <dbReference type="SAM" id="SignalP"/>
    </source>
</evidence>
<feature type="chain" id="PRO_5021756075" description="Superoxide dismutase copper/zinc binding domain-containing protein" evidence="3">
    <location>
        <begin position="21"/>
        <end position="209"/>
    </location>
</feature>
<dbReference type="InterPro" id="IPR001424">
    <property type="entry name" value="SOD_Cu_Zn_dom"/>
</dbReference>
<dbReference type="RefSeq" id="WP_146948307.1">
    <property type="nucleotide sequence ID" value="NZ_BJYV01000021.1"/>
</dbReference>
<dbReference type="PROSITE" id="PS00087">
    <property type="entry name" value="SOD_CU_ZN_1"/>
    <property type="match status" value="1"/>
</dbReference>
<dbReference type="CDD" id="cd00305">
    <property type="entry name" value="Cu-Zn_Superoxide_Dismutase"/>
    <property type="match status" value="1"/>
</dbReference>
<comment type="caution">
    <text evidence="5">The sequence shown here is derived from an EMBL/GenBank/DDBJ whole genome shotgun (WGS) entry which is preliminary data.</text>
</comment>
<evidence type="ECO:0000259" key="4">
    <source>
        <dbReference type="Pfam" id="PF00080"/>
    </source>
</evidence>
<evidence type="ECO:0000256" key="2">
    <source>
        <dbReference type="SAM" id="MobiDB-lite"/>
    </source>
</evidence>
<dbReference type="InterPro" id="IPR024134">
    <property type="entry name" value="SOD_Cu/Zn_/chaperone"/>
</dbReference>
<evidence type="ECO:0000256" key="1">
    <source>
        <dbReference type="ARBA" id="ARBA00010457"/>
    </source>
</evidence>
<dbReference type="GO" id="GO:0006801">
    <property type="term" value="P:superoxide metabolic process"/>
    <property type="evidence" value="ECO:0007669"/>
    <property type="project" value="InterPro"/>
</dbReference>
<reference evidence="5 6" key="1">
    <citation type="submission" date="2019-07" db="EMBL/GenBank/DDBJ databases">
        <title>Whole genome shotgun sequence of Cyclobacterium qasimii NBRC 106168.</title>
        <authorList>
            <person name="Hosoyama A."/>
            <person name="Uohara A."/>
            <person name="Ohji S."/>
            <person name="Ichikawa N."/>
        </authorList>
    </citation>
    <scope>NUCLEOTIDE SEQUENCE [LARGE SCALE GENOMIC DNA]</scope>
    <source>
        <strain evidence="5 6">NBRC 106168</strain>
    </source>
</reference>
<evidence type="ECO:0000313" key="6">
    <source>
        <dbReference type="Proteomes" id="UP000321301"/>
    </source>
</evidence>
<feature type="signal peptide" evidence="3">
    <location>
        <begin position="1"/>
        <end position="20"/>
    </location>
</feature>
<dbReference type="EMBL" id="BJYV01000021">
    <property type="protein sequence ID" value="GEO23139.1"/>
    <property type="molecule type" value="Genomic_DNA"/>
</dbReference>
<protein>
    <recommendedName>
        <fullName evidence="4">Superoxide dismutase copper/zinc binding domain-containing protein</fullName>
    </recommendedName>
</protein>
<dbReference type="Gene3D" id="2.60.40.200">
    <property type="entry name" value="Superoxide dismutase, copper/zinc binding domain"/>
    <property type="match status" value="1"/>
</dbReference>
<keyword evidence="6" id="KW-1185">Reference proteome</keyword>
<dbReference type="PROSITE" id="PS51257">
    <property type="entry name" value="PROKAR_LIPOPROTEIN"/>
    <property type="match status" value="1"/>
</dbReference>
<dbReference type="AlphaFoldDB" id="A0A512CFY3"/>
<gene>
    <name evidence="5" type="ORF">CQA01_36730</name>
</gene>
<dbReference type="SUPFAM" id="SSF49329">
    <property type="entry name" value="Cu,Zn superoxide dismutase-like"/>
    <property type="match status" value="1"/>
</dbReference>
<dbReference type="GO" id="GO:0005507">
    <property type="term" value="F:copper ion binding"/>
    <property type="evidence" value="ECO:0007669"/>
    <property type="project" value="InterPro"/>
</dbReference>
<comment type="similarity">
    <text evidence="1">Belongs to the Cu-Zn superoxide dismutase family.</text>
</comment>
<dbReference type="Pfam" id="PF00080">
    <property type="entry name" value="Sod_Cu"/>
    <property type="match status" value="1"/>
</dbReference>
<organism evidence="5 6">
    <name type="scientific">Cyclobacterium qasimii</name>
    <dbReference type="NCBI Taxonomy" id="1350429"/>
    <lineage>
        <taxon>Bacteria</taxon>
        <taxon>Pseudomonadati</taxon>
        <taxon>Bacteroidota</taxon>
        <taxon>Cytophagia</taxon>
        <taxon>Cytophagales</taxon>
        <taxon>Cyclobacteriaceae</taxon>
        <taxon>Cyclobacterium</taxon>
    </lineage>
</organism>
<keyword evidence="3" id="KW-0732">Signal</keyword>
<feature type="compositionally biased region" description="Basic and acidic residues" evidence="2">
    <location>
        <begin position="128"/>
        <end position="143"/>
    </location>
</feature>
<proteinExistence type="inferred from homology"/>
<dbReference type="InterPro" id="IPR018152">
    <property type="entry name" value="SOD_Cu/Zn_BS"/>
</dbReference>